<evidence type="ECO:0000256" key="14">
    <source>
        <dbReference type="ARBA" id="ARBA00023284"/>
    </source>
</evidence>
<dbReference type="EMBL" id="AP023415">
    <property type="protein sequence ID" value="BCK78466.1"/>
    <property type="molecule type" value="Genomic_DNA"/>
</dbReference>
<comment type="pathway">
    <text evidence="2 17">tRNA modification; tRNA-queuosine biosynthesis.</text>
</comment>
<accession>A0A810PXP7</accession>
<dbReference type="GO" id="GO:0008616">
    <property type="term" value="P:tRNA queuosine(34) biosynthetic process"/>
    <property type="evidence" value="ECO:0007669"/>
    <property type="project" value="UniProtKB-UniRule"/>
</dbReference>
<organism evidence="18 19">
    <name type="scientific">Vescimonas fastidiosa</name>
    <dbReference type="NCBI Taxonomy" id="2714353"/>
    <lineage>
        <taxon>Bacteria</taxon>
        <taxon>Bacillati</taxon>
        <taxon>Bacillota</taxon>
        <taxon>Clostridia</taxon>
        <taxon>Eubacteriales</taxon>
        <taxon>Oscillospiraceae</taxon>
        <taxon>Vescimonas</taxon>
    </lineage>
</organism>
<keyword evidence="12 17" id="KW-0411">Iron-sulfur</keyword>
<evidence type="ECO:0000256" key="6">
    <source>
        <dbReference type="ARBA" id="ARBA00022485"/>
    </source>
</evidence>
<dbReference type="HAMAP" id="MF_02089">
    <property type="entry name" value="QueH"/>
    <property type="match status" value="1"/>
</dbReference>
<feature type="disulfide bond" description="Redox-active" evidence="17">
    <location>
        <begin position="164"/>
        <end position="166"/>
    </location>
</feature>
<keyword evidence="10 17" id="KW-0560">Oxidoreductase</keyword>
<evidence type="ECO:0000256" key="15">
    <source>
        <dbReference type="ARBA" id="ARBA00031446"/>
    </source>
</evidence>
<feature type="binding site" evidence="17">
    <location>
        <position position="84"/>
    </location>
    <ligand>
        <name>[4Fe-4S] cluster</name>
        <dbReference type="ChEBI" id="CHEBI:49883"/>
    </ligand>
</feature>
<evidence type="ECO:0000313" key="18">
    <source>
        <dbReference type="EMBL" id="BCK78466.1"/>
    </source>
</evidence>
<evidence type="ECO:0000256" key="16">
    <source>
        <dbReference type="ARBA" id="ARBA00047415"/>
    </source>
</evidence>
<dbReference type="InterPro" id="IPR003828">
    <property type="entry name" value="QueH"/>
</dbReference>
<dbReference type="GO" id="GO:0051539">
    <property type="term" value="F:4 iron, 4 sulfur cluster binding"/>
    <property type="evidence" value="ECO:0007669"/>
    <property type="project" value="UniProtKB-UniRule"/>
</dbReference>
<keyword evidence="7 17" id="KW-0819">tRNA processing</keyword>
<dbReference type="EC" id="1.17.99.6" evidence="4 17"/>
<evidence type="ECO:0000256" key="5">
    <source>
        <dbReference type="ARBA" id="ARBA00016895"/>
    </source>
</evidence>
<sequence length="192" mass="22515">MTKTLLHTCCAPCSVSCVEQLRTEGIEPVSYWFNPNIHPYQEYKARRDTLIGYAKQINMELIVQEDYGLREFTCAVAEDIDHRCGTCYEMRLDRAAEFAAENGFDSFTSTLFVSPYQQHERMAQIAEQAARKWGVSFLYRDFRPGFRSGQQQARELGLYMQKYCGCIFSEEDRYAKQILRDQQEPLKHFQNR</sequence>
<comment type="similarity">
    <text evidence="3 17">Belongs to the QueH family.</text>
</comment>
<dbReference type="PANTHER" id="PTHR36701">
    <property type="entry name" value="EPOXYQUEUOSINE REDUCTASE QUEH"/>
    <property type="match status" value="1"/>
</dbReference>
<evidence type="ECO:0000313" key="19">
    <source>
        <dbReference type="Proteomes" id="UP000681343"/>
    </source>
</evidence>
<dbReference type="PANTHER" id="PTHR36701:SF1">
    <property type="entry name" value="EPOXYQUEUOSINE REDUCTASE QUEH"/>
    <property type="match status" value="1"/>
</dbReference>
<evidence type="ECO:0000256" key="8">
    <source>
        <dbReference type="ARBA" id="ARBA00022723"/>
    </source>
</evidence>
<evidence type="ECO:0000256" key="1">
    <source>
        <dbReference type="ARBA" id="ARBA00002268"/>
    </source>
</evidence>
<dbReference type="Pfam" id="PF02677">
    <property type="entry name" value="QueH"/>
    <property type="match status" value="1"/>
</dbReference>
<dbReference type="UniPathway" id="UPA00392"/>
<keyword evidence="14 17" id="KW-0676">Redox-active center</keyword>
<evidence type="ECO:0000256" key="2">
    <source>
        <dbReference type="ARBA" id="ARBA00004691"/>
    </source>
</evidence>
<dbReference type="GO" id="GO:0046872">
    <property type="term" value="F:metal ion binding"/>
    <property type="evidence" value="ECO:0007669"/>
    <property type="project" value="UniProtKB-KW"/>
</dbReference>
<keyword evidence="11 17" id="KW-0408">Iron</keyword>
<keyword evidence="8 17" id="KW-0479">Metal-binding</keyword>
<protein>
    <recommendedName>
        <fullName evidence="5 17">Epoxyqueuosine reductase QueH</fullName>
        <ecNumber evidence="4 17">1.17.99.6</ecNumber>
    </recommendedName>
    <alternativeName>
        <fullName evidence="15 17">Queuosine biosynthesis protein QueH</fullName>
    </alternativeName>
</protein>
<feature type="binding site" evidence="17">
    <location>
        <position position="87"/>
    </location>
    <ligand>
        <name>[4Fe-4S] cluster</name>
        <dbReference type="ChEBI" id="CHEBI:49883"/>
    </ligand>
</feature>
<feature type="binding site" evidence="17">
    <location>
        <position position="9"/>
    </location>
    <ligand>
        <name>[4Fe-4S] cluster</name>
        <dbReference type="ChEBI" id="CHEBI:49883"/>
    </ligand>
</feature>
<evidence type="ECO:0000256" key="13">
    <source>
        <dbReference type="ARBA" id="ARBA00023157"/>
    </source>
</evidence>
<comment type="catalytic activity">
    <reaction evidence="16 17">
        <text>epoxyqueuosine(34) in tRNA + AH2 = queuosine(34) in tRNA + A + H2O</text>
        <dbReference type="Rhea" id="RHEA:32159"/>
        <dbReference type="Rhea" id="RHEA-COMP:18571"/>
        <dbReference type="Rhea" id="RHEA-COMP:18582"/>
        <dbReference type="ChEBI" id="CHEBI:13193"/>
        <dbReference type="ChEBI" id="CHEBI:15377"/>
        <dbReference type="ChEBI" id="CHEBI:17499"/>
        <dbReference type="ChEBI" id="CHEBI:194431"/>
        <dbReference type="ChEBI" id="CHEBI:194443"/>
        <dbReference type="EC" id="1.17.99.6"/>
    </reaction>
</comment>
<dbReference type="KEGG" id="vfa:MM35RIKEN_06580"/>
<evidence type="ECO:0000256" key="9">
    <source>
        <dbReference type="ARBA" id="ARBA00022785"/>
    </source>
</evidence>
<keyword evidence="9 17" id="KW-0671">Queuosine biosynthesis</keyword>
<evidence type="ECO:0000256" key="7">
    <source>
        <dbReference type="ARBA" id="ARBA00022694"/>
    </source>
</evidence>
<evidence type="ECO:0000256" key="10">
    <source>
        <dbReference type="ARBA" id="ARBA00023002"/>
    </source>
</evidence>
<evidence type="ECO:0000256" key="4">
    <source>
        <dbReference type="ARBA" id="ARBA00012622"/>
    </source>
</evidence>
<name>A0A810PXP7_9FIRM</name>
<proteinExistence type="inferred from homology"/>
<evidence type="ECO:0000256" key="3">
    <source>
        <dbReference type="ARBA" id="ARBA00008207"/>
    </source>
</evidence>
<dbReference type="GO" id="GO:0052693">
    <property type="term" value="F:epoxyqueuosine reductase activity"/>
    <property type="evidence" value="ECO:0007669"/>
    <property type="project" value="UniProtKB-UniRule"/>
</dbReference>
<keyword evidence="13 17" id="KW-1015">Disulfide bond</keyword>
<evidence type="ECO:0000256" key="17">
    <source>
        <dbReference type="HAMAP-Rule" id="MF_02089"/>
    </source>
</evidence>
<gene>
    <name evidence="17" type="primary">queH</name>
    <name evidence="18" type="ORF">MM35RIKEN_06580</name>
</gene>
<dbReference type="RefSeq" id="WP_212819280.1">
    <property type="nucleotide sequence ID" value="NZ_AP023415.1"/>
</dbReference>
<feature type="binding site" evidence="17">
    <location>
        <position position="10"/>
    </location>
    <ligand>
        <name>[4Fe-4S] cluster</name>
        <dbReference type="ChEBI" id="CHEBI:49883"/>
    </ligand>
</feature>
<dbReference type="AlphaFoldDB" id="A0A810PXP7"/>
<evidence type="ECO:0000256" key="12">
    <source>
        <dbReference type="ARBA" id="ARBA00023014"/>
    </source>
</evidence>
<comment type="function">
    <text evidence="1 17">Catalyzes the conversion of epoxyqueuosine (oQ) to queuosine (Q), which is a hypermodified base found in the wobble positions of tRNA(Asp), tRNA(Asn), tRNA(His) and tRNA(Tyr).</text>
</comment>
<reference evidence="18" key="1">
    <citation type="submission" date="2020-09" db="EMBL/GenBank/DDBJ databases">
        <title>New species isolated from human feces.</title>
        <authorList>
            <person name="Kitahara M."/>
            <person name="Shigeno Y."/>
            <person name="Shime M."/>
            <person name="Matsumoto Y."/>
            <person name="Nakamura S."/>
            <person name="Motooka D."/>
            <person name="Fukuoka S."/>
            <person name="Nishikawa H."/>
            <person name="Benno Y."/>
        </authorList>
    </citation>
    <scope>NUCLEOTIDE SEQUENCE</scope>
    <source>
        <strain evidence="18">MM35</strain>
    </source>
</reference>
<keyword evidence="19" id="KW-1185">Reference proteome</keyword>
<keyword evidence="6 17" id="KW-0004">4Fe-4S</keyword>
<evidence type="ECO:0000256" key="11">
    <source>
        <dbReference type="ARBA" id="ARBA00023004"/>
    </source>
</evidence>
<dbReference type="Proteomes" id="UP000681343">
    <property type="component" value="Chromosome"/>
</dbReference>